<proteinExistence type="predicted"/>
<dbReference type="AlphaFoldDB" id="A0A4Q9N861"/>
<organism evidence="1">
    <name type="scientific">Dichomitus squalens</name>
    <dbReference type="NCBI Taxonomy" id="114155"/>
    <lineage>
        <taxon>Eukaryota</taxon>
        <taxon>Fungi</taxon>
        <taxon>Dikarya</taxon>
        <taxon>Basidiomycota</taxon>
        <taxon>Agaricomycotina</taxon>
        <taxon>Agaricomycetes</taxon>
        <taxon>Polyporales</taxon>
        <taxon>Polyporaceae</taxon>
        <taxon>Dichomitus</taxon>
    </lineage>
</organism>
<protein>
    <submittedName>
        <fullName evidence="1">Uncharacterized protein</fullName>
    </submittedName>
</protein>
<dbReference type="OrthoDB" id="2745317at2759"/>
<dbReference type="EMBL" id="ML143386">
    <property type="protein sequence ID" value="TBU35431.1"/>
    <property type="molecule type" value="Genomic_DNA"/>
</dbReference>
<sequence length="65" mass="7248">SVAEFVSQDSPLHPPSTNTTYIRDFSEPVTAILTSHFILDLHEMNYKMTHQESLSGIQVIGSLDT</sequence>
<name>A0A4Q9N861_9APHY</name>
<accession>A0A4Q9N861</accession>
<gene>
    <name evidence="1" type="ORF">BD311DRAFT_599373</name>
</gene>
<feature type="non-terminal residue" evidence="1">
    <location>
        <position position="1"/>
    </location>
</feature>
<evidence type="ECO:0000313" key="1">
    <source>
        <dbReference type="EMBL" id="TBU35431.1"/>
    </source>
</evidence>
<reference evidence="1" key="1">
    <citation type="submission" date="2019-01" db="EMBL/GenBank/DDBJ databases">
        <title>Draft genome sequences of three monokaryotic isolates of the white-rot basidiomycete fungus Dichomitus squalens.</title>
        <authorList>
            <consortium name="DOE Joint Genome Institute"/>
            <person name="Lopez S.C."/>
            <person name="Andreopoulos B."/>
            <person name="Pangilinan J."/>
            <person name="Lipzen A."/>
            <person name="Riley R."/>
            <person name="Ahrendt S."/>
            <person name="Ng V."/>
            <person name="Barry K."/>
            <person name="Daum C."/>
            <person name="Grigoriev I.V."/>
            <person name="Hilden K.S."/>
            <person name="Makela M.R."/>
            <person name="de Vries R.P."/>
        </authorList>
    </citation>
    <scope>NUCLEOTIDE SEQUENCE [LARGE SCALE GENOMIC DNA]</scope>
    <source>
        <strain evidence="1">OM18370.1</strain>
    </source>
</reference>
<dbReference type="Proteomes" id="UP000292957">
    <property type="component" value="Unassembled WGS sequence"/>
</dbReference>
<feature type="non-terminal residue" evidence="1">
    <location>
        <position position="65"/>
    </location>
</feature>